<keyword evidence="3" id="KW-1185">Reference proteome</keyword>
<dbReference type="SUPFAM" id="SSF109854">
    <property type="entry name" value="DinB/YfiT-like putative metalloenzymes"/>
    <property type="match status" value="1"/>
</dbReference>
<name>A0ABX7Y7W9_9ACTN</name>
<dbReference type="GO" id="GO:0016853">
    <property type="term" value="F:isomerase activity"/>
    <property type="evidence" value="ECO:0007669"/>
    <property type="project" value="UniProtKB-KW"/>
</dbReference>
<reference evidence="2 3" key="1">
    <citation type="submission" date="2021-03" db="EMBL/GenBank/DDBJ databases">
        <title>Human Oral Microbial Genomes.</title>
        <authorList>
            <person name="Johnston C.D."/>
            <person name="Chen T."/>
            <person name="Dewhirst F.E."/>
        </authorList>
    </citation>
    <scope>NUCLEOTIDE SEQUENCE [LARGE SCALE GENOMIC DNA]</scope>
    <source>
        <strain evidence="2 3">DSMZ 100122</strain>
    </source>
</reference>
<evidence type="ECO:0000259" key="1">
    <source>
        <dbReference type="Pfam" id="PF11716"/>
    </source>
</evidence>
<dbReference type="Gene3D" id="1.20.120.450">
    <property type="entry name" value="dinb family like domain"/>
    <property type="match status" value="1"/>
</dbReference>
<gene>
    <name evidence="2" type="ORF">J5A65_06215</name>
</gene>
<dbReference type="Pfam" id="PF11716">
    <property type="entry name" value="MDMPI_N"/>
    <property type="match status" value="1"/>
</dbReference>
<dbReference type="EMBL" id="CP072384">
    <property type="protein sequence ID" value="QUC09307.1"/>
    <property type="molecule type" value="Genomic_DNA"/>
</dbReference>
<dbReference type="InterPro" id="IPR024344">
    <property type="entry name" value="MDMPI_metal-binding"/>
</dbReference>
<dbReference type="Proteomes" id="UP000678513">
    <property type="component" value="Chromosome"/>
</dbReference>
<keyword evidence="2" id="KW-0413">Isomerase</keyword>
<accession>A0ABX7Y7W9</accession>
<dbReference type="NCBIfam" id="TIGR03083">
    <property type="entry name" value="maleylpyruvate isomerase family mycothiol-dependent enzyme"/>
    <property type="match status" value="1"/>
</dbReference>
<dbReference type="InterPro" id="IPR034660">
    <property type="entry name" value="DinB/YfiT-like"/>
</dbReference>
<sequence>MPSAPGKHFDSILQAVRDQTHALLGRTISYSPEAWAAPTRLQGWTRSHVAAHLIKGARSLAQVCRELLAGSSGSHYDSGLGRDCELLAITDGLHLQIELDTSAGELDPLLTQLAGREGHVQLRPGLKVAIRDLPLVRLRELVLHSFDLEPDASSLEVTDEVAAPLLAFEATYLARGTGSLDIETTREQVLHIDGPNPPRRLVGPAPALLTWLARGIELEELQSSPVEPGQG</sequence>
<proteinExistence type="predicted"/>
<protein>
    <submittedName>
        <fullName evidence="2">Maleylpyruvate isomerase family mycothiol-dependent enzyme</fullName>
    </submittedName>
</protein>
<feature type="domain" description="Mycothiol-dependent maleylpyruvate isomerase metal-binding" evidence="1">
    <location>
        <begin position="17"/>
        <end position="149"/>
    </location>
</feature>
<dbReference type="InterPro" id="IPR017517">
    <property type="entry name" value="Maleyloyr_isom"/>
</dbReference>
<dbReference type="RefSeq" id="WP_212326687.1">
    <property type="nucleotide sequence ID" value="NZ_AP024463.1"/>
</dbReference>
<evidence type="ECO:0000313" key="2">
    <source>
        <dbReference type="EMBL" id="QUC09307.1"/>
    </source>
</evidence>
<organism evidence="2 3">
    <name type="scientific">Arachnia rubra</name>
    <dbReference type="NCBI Taxonomy" id="1547448"/>
    <lineage>
        <taxon>Bacteria</taxon>
        <taxon>Bacillati</taxon>
        <taxon>Actinomycetota</taxon>
        <taxon>Actinomycetes</taxon>
        <taxon>Propionibacteriales</taxon>
        <taxon>Propionibacteriaceae</taxon>
        <taxon>Arachnia</taxon>
    </lineage>
</organism>
<evidence type="ECO:0000313" key="3">
    <source>
        <dbReference type="Proteomes" id="UP000678513"/>
    </source>
</evidence>